<dbReference type="SUPFAM" id="SSF50978">
    <property type="entry name" value="WD40 repeat-like"/>
    <property type="match status" value="1"/>
</dbReference>
<comment type="similarity">
    <text evidence="4">Belongs to the WD repeat PAAF1/RPN14 family.</text>
</comment>
<keyword evidence="2" id="KW-0677">Repeat</keyword>
<dbReference type="PROSITE" id="PS50082">
    <property type="entry name" value="WD_REPEATS_2"/>
    <property type="match status" value="2"/>
</dbReference>
<dbReference type="GO" id="GO:0000502">
    <property type="term" value="C:proteasome complex"/>
    <property type="evidence" value="ECO:0007669"/>
    <property type="project" value="UniProtKB-KW"/>
</dbReference>
<protein>
    <submittedName>
        <fullName evidence="6">Uncharacterized protein</fullName>
    </submittedName>
</protein>
<dbReference type="PROSITE" id="PS00678">
    <property type="entry name" value="WD_REPEATS_1"/>
    <property type="match status" value="1"/>
</dbReference>
<organism evidence="6 7">
    <name type="scientific">Moniliophthora roreri</name>
    <name type="common">Frosty pod rot fungus</name>
    <name type="synonym">Monilia roreri</name>
    <dbReference type="NCBI Taxonomy" id="221103"/>
    <lineage>
        <taxon>Eukaryota</taxon>
        <taxon>Fungi</taxon>
        <taxon>Dikarya</taxon>
        <taxon>Basidiomycota</taxon>
        <taxon>Agaricomycotina</taxon>
        <taxon>Agaricomycetes</taxon>
        <taxon>Agaricomycetidae</taxon>
        <taxon>Agaricales</taxon>
        <taxon>Marasmiineae</taxon>
        <taxon>Marasmiaceae</taxon>
        <taxon>Moniliophthora</taxon>
    </lineage>
</organism>
<dbReference type="eggNOG" id="KOG0266">
    <property type="taxonomic scope" value="Eukaryota"/>
</dbReference>
<feature type="repeat" description="WD" evidence="5">
    <location>
        <begin position="261"/>
        <end position="304"/>
    </location>
</feature>
<evidence type="ECO:0000313" key="7">
    <source>
        <dbReference type="Proteomes" id="UP000054988"/>
    </source>
</evidence>
<accession>A0A0W0FSB4</accession>
<evidence type="ECO:0000256" key="4">
    <source>
        <dbReference type="ARBA" id="ARBA00038321"/>
    </source>
</evidence>
<comment type="caution">
    <text evidence="6">The sequence shown here is derived from an EMBL/GenBank/DDBJ whole genome shotgun (WGS) entry which is preliminary data.</text>
</comment>
<dbReference type="InterPro" id="IPR051179">
    <property type="entry name" value="WD_repeat_multifunction"/>
</dbReference>
<keyword evidence="3" id="KW-0647">Proteasome</keyword>
<evidence type="ECO:0000256" key="5">
    <source>
        <dbReference type="PROSITE-ProRule" id="PRU00221"/>
    </source>
</evidence>
<dbReference type="PANTHER" id="PTHR19857">
    <property type="entry name" value="MITOCHONDRIAL DIVISION PROTEIN 1-RELATED"/>
    <property type="match status" value="1"/>
</dbReference>
<dbReference type="PROSITE" id="PS50294">
    <property type="entry name" value="WD_REPEATS_REGION"/>
    <property type="match status" value="1"/>
</dbReference>
<dbReference type="AlphaFoldDB" id="A0A0W0FSB4"/>
<evidence type="ECO:0000256" key="2">
    <source>
        <dbReference type="ARBA" id="ARBA00022737"/>
    </source>
</evidence>
<dbReference type="EMBL" id="LATX01001701">
    <property type="protein sequence ID" value="KTB39182.1"/>
    <property type="molecule type" value="Genomic_DNA"/>
</dbReference>
<dbReference type="InterPro" id="IPR036322">
    <property type="entry name" value="WD40_repeat_dom_sf"/>
</dbReference>
<gene>
    <name evidence="6" type="ORF">WG66_8209</name>
</gene>
<evidence type="ECO:0000256" key="3">
    <source>
        <dbReference type="ARBA" id="ARBA00022942"/>
    </source>
</evidence>
<sequence>MSLDEPVTIPITTIQPTFTGIIKEVYDGLIPYEDIWVSRYHGAYSLDTMPRIPPKAHARSLPGSDSIHARFRVILDDNDREKIIFDATNSESKKLRMERSAAGPSYTISSGESSASLLVPIQHYADPAHTDQMSPHRITALAVAADHSQFAIGLFDGSIYLYPITDFPSSGSNDKYPSPHTPSDTYFATQRQALVDPSIPGNKKAHKSIVGSLKFFPSSRVLLSGGADFSLRIFPADLPAPEMSLSSSSAARSPAHPARTLLAHLRPISSIAINPFDRGRTIVSASQDGSIRVWNVSSGTEVTERRIRHGAGGGVTGMVLDADEVQQRVYCAIQDGSFEVYDVTLPGSSSDSSSSAESWSKRIFKSPRSSAGSLTAIAISGSGKIKLLALGYANGLVSLYTIPTDAEMEKSLERPLITFRRNTASIEAFSFLPDSLDGNVGLAIATADGLPWIASISIIEKVDVVVYAELTGGEIDAVRDIVAVSSTEVWTVCDDGIARRYVIP</sequence>
<keyword evidence="1 5" id="KW-0853">WD repeat</keyword>
<dbReference type="SMART" id="SM00320">
    <property type="entry name" value="WD40"/>
    <property type="match status" value="5"/>
</dbReference>
<feature type="repeat" description="WD" evidence="5">
    <location>
        <begin position="203"/>
        <end position="234"/>
    </location>
</feature>
<dbReference type="Gene3D" id="2.130.10.10">
    <property type="entry name" value="YVTN repeat-like/Quinoprotein amine dehydrogenase"/>
    <property type="match status" value="2"/>
</dbReference>
<dbReference type="InterPro" id="IPR015943">
    <property type="entry name" value="WD40/YVTN_repeat-like_dom_sf"/>
</dbReference>
<dbReference type="InterPro" id="IPR001680">
    <property type="entry name" value="WD40_rpt"/>
</dbReference>
<evidence type="ECO:0000256" key="1">
    <source>
        <dbReference type="ARBA" id="ARBA00022574"/>
    </source>
</evidence>
<name>A0A0W0FSB4_MONRR</name>
<reference evidence="6 7" key="1">
    <citation type="submission" date="2015-12" db="EMBL/GenBank/DDBJ databases">
        <title>Draft genome sequence of Moniliophthora roreri, the causal agent of frosty pod rot of cacao.</title>
        <authorList>
            <person name="Aime M.C."/>
            <person name="Diaz-Valderrama J.R."/>
            <person name="Kijpornyongpan T."/>
            <person name="Phillips-Mora W."/>
        </authorList>
    </citation>
    <scope>NUCLEOTIDE SEQUENCE [LARGE SCALE GENOMIC DNA]</scope>
    <source>
        <strain evidence="6 7">MCA 2952</strain>
    </source>
</reference>
<proteinExistence type="inferred from homology"/>
<dbReference type="Proteomes" id="UP000054988">
    <property type="component" value="Unassembled WGS sequence"/>
</dbReference>
<evidence type="ECO:0000313" key="6">
    <source>
        <dbReference type="EMBL" id="KTB39182.1"/>
    </source>
</evidence>
<dbReference type="InterPro" id="IPR019775">
    <property type="entry name" value="WD40_repeat_CS"/>
</dbReference>
<dbReference type="Pfam" id="PF00400">
    <property type="entry name" value="WD40"/>
    <property type="match status" value="2"/>
</dbReference>
<dbReference type="PANTHER" id="PTHR19857:SF19">
    <property type="entry name" value="26S PROTEASOME REGULATORY SUBUNIT RPN14"/>
    <property type="match status" value="1"/>
</dbReference>